<comment type="caution">
    <text evidence="5">The sequence shown here is derived from an EMBL/GenBank/DDBJ whole genome shotgun (WGS) entry which is preliminary data.</text>
</comment>
<keyword evidence="6" id="KW-1185">Reference proteome</keyword>
<dbReference type="SUPFAM" id="SSF53474">
    <property type="entry name" value="alpha/beta-Hydrolases"/>
    <property type="match status" value="1"/>
</dbReference>
<name>A0A2S7L1X8_9FLAO</name>
<evidence type="ECO:0000259" key="4">
    <source>
        <dbReference type="Pfam" id="PF20434"/>
    </source>
</evidence>
<evidence type="ECO:0000259" key="3">
    <source>
        <dbReference type="Pfam" id="PF13472"/>
    </source>
</evidence>
<feature type="domain" description="BD-FAE-like" evidence="4">
    <location>
        <begin position="29"/>
        <end position="214"/>
    </location>
</feature>
<comment type="similarity">
    <text evidence="1">Belongs to the 'GDXG' lipolytic enzyme family.</text>
</comment>
<accession>A0A2S7L1X8</accession>
<proteinExistence type="inferred from homology"/>
<dbReference type="Gene3D" id="3.40.50.1820">
    <property type="entry name" value="alpha/beta hydrolase"/>
    <property type="match status" value="1"/>
</dbReference>
<dbReference type="InterPro" id="IPR050300">
    <property type="entry name" value="GDXG_lipolytic_enzyme"/>
</dbReference>
<evidence type="ECO:0000256" key="1">
    <source>
        <dbReference type="ARBA" id="ARBA00010515"/>
    </source>
</evidence>
<gene>
    <name evidence="5" type="ORF">BST83_00810</name>
</gene>
<dbReference type="GO" id="GO:0004806">
    <property type="term" value="F:triacylglycerol lipase activity"/>
    <property type="evidence" value="ECO:0007669"/>
    <property type="project" value="TreeGrafter"/>
</dbReference>
<sequence length="474" mass="53591">MITFSTRAENIEPNQVLLYKVINGDSLSLHIFKPPTSIEPTAAIVFFFGGGWTGGHPRQFYQQSKYLASRGILAISAEYRIKGKHGTTPFDCVEDGKSAIRWVRQHAKELNIDPNKIVASGASAGGHVAICTAIIDGYENPDENLTISSMPNAVIGYNPVFDTTDKGYGSEKVKGREKEISPCHQIKTNLPPMINFHGNKDTTVPIENAKRFTQLMKEVGNKCELITIENVGHGFFNGDYFRKGIGDKYFNLTMYDTDVFLTNLGYLRGNPTISRNLKLLACSGDSNTQNKYPQFLQQELGNAYQVKNFGKGAATIIDGSYFPYHKTPQYKDALKFSPDIVLIMFGTNDANPKWCKDKTRKTDFMGTPKEEFKRGYIQLINDFKNKNPQVEIYVITPLPVWAKKKPKNKNLLGRKEQLNEWVIPTIKEIAKEQNLHLINIHKMMKKKYQYTTDGVHINNEGYKILAQKIAKKIK</sequence>
<dbReference type="InterPro" id="IPR049492">
    <property type="entry name" value="BD-FAE-like_dom"/>
</dbReference>
<dbReference type="Pfam" id="PF13472">
    <property type="entry name" value="Lipase_GDSL_2"/>
    <property type="match status" value="1"/>
</dbReference>
<dbReference type="RefSeq" id="WP_205853532.1">
    <property type="nucleotide sequence ID" value="NZ_MQUA01000004.1"/>
</dbReference>
<dbReference type="AlphaFoldDB" id="A0A2S7L1X8"/>
<reference evidence="5 6" key="1">
    <citation type="submission" date="2016-11" db="EMBL/GenBank/DDBJ databases">
        <title>Trade-off between light-utilization and light-protection in marine flavobacteria.</title>
        <authorList>
            <person name="Kumagai Y."/>
        </authorList>
    </citation>
    <scope>NUCLEOTIDE SEQUENCE [LARGE SCALE GENOMIC DNA]</scope>
    <source>
        <strain evidence="5 6">ATCC 700397</strain>
    </source>
</reference>
<evidence type="ECO:0000256" key="2">
    <source>
        <dbReference type="ARBA" id="ARBA00022801"/>
    </source>
</evidence>
<dbReference type="Gene3D" id="3.40.50.1110">
    <property type="entry name" value="SGNH hydrolase"/>
    <property type="match status" value="1"/>
</dbReference>
<dbReference type="PANTHER" id="PTHR48081:SF30">
    <property type="entry name" value="ACETYL-HYDROLASE LIPR-RELATED"/>
    <property type="match status" value="1"/>
</dbReference>
<dbReference type="SUPFAM" id="SSF52266">
    <property type="entry name" value="SGNH hydrolase"/>
    <property type="match status" value="1"/>
</dbReference>
<evidence type="ECO:0000313" key="6">
    <source>
        <dbReference type="Proteomes" id="UP000239522"/>
    </source>
</evidence>
<feature type="domain" description="SGNH hydrolase-type esterase" evidence="3">
    <location>
        <begin position="284"/>
        <end position="464"/>
    </location>
</feature>
<keyword evidence="2" id="KW-0378">Hydrolase</keyword>
<dbReference type="EMBL" id="MQUA01000004">
    <property type="protein sequence ID" value="PQB08932.1"/>
    <property type="molecule type" value="Genomic_DNA"/>
</dbReference>
<protein>
    <submittedName>
        <fullName evidence="5">Uncharacterized protein</fullName>
    </submittedName>
</protein>
<dbReference type="InterPro" id="IPR029058">
    <property type="entry name" value="AB_hydrolase_fold"/>
</dbReference>
<evidence type="ECO:0000313" key="5">
    <source>
        <dbReference type="EMBL" id="PQB08932.1"/>
    </source>
</evidence>
<dbReference type="Proteomes" id="UP000239522">
    <property type="component" value="Unassembled WGS sequence"/>
</dbReference>
<dbReference type="PANTHER" id="PTHR48081">
    <property type="entry name" value="AB HYDROLASE SUPERFAMILY PROTEIN C4A8.06C"/>
    <property type="match status" value="1"/>
</dbReference>
<dbReference type="Pfam" id="PF20434">
    <property type="entry name" value="BD-FAE"/>
    <property type="match status" value="1"/>
</dbReference>
<dbReference type="InterPro" id="IPR013830">
    <property type="entry name" value="SGNH_hydro"/>
</dbReference>
<dbReference type="InterPro" id="IPR036514">
    <property type="entry name" value="SGNH_hydro_sf"/>
</dbReference>
<organism evidence="5 6">
    <name type="scientific">Polaribacter filamentus</name>
    <dbReference type="NCBI Taxonomy" id="53483"/>
    <lineage>
        <taxon>Bacteria</taxon>
        <taxon>Pseudomonadati</taxon>
        <taxon>Bacteroidota</taxon>
        <taxon>Flavobacteriia</taxon>
        <taxon>Flavobacteriales</taxon>
        <taxon>Flavobacteriaceae</taxon>
    </lineage>
</organism>